<evidence type="ECO:0000313" key="3">
    <source>
        <dbReference type="Proteomes" id="UP001146336"/>
    </source>
</evidence>
<gene>
    <name evidence="2" type="ORF">OIT47_005880</name>
</gene>
<dbReference type="RefSeq" id="WP_199404238.1">
    <property type="nucleotide sequence ID" value="NZ_JAOZFC020000001.1"/>
</dbReference>
<accession>A0ABT6D5M2</accession>
<name>A0ABT6D5M2_9LACO</name>
<keyword evidence="1" id="KW-0812">Transmembrane</keyword>
<dbReference type="EMBL" id="JAOZFC020000001">
    <property type="protein sequence ID" value="MDF9299805.1"/>
    <property type="molecule type" value="Genomic_DNA"/>
</dbReference>
<sequence length="740" mass="75968">MSDKTSQIDAAAQNVQNALDGAVQDGVRDATINDLYNHAMAEAQKPSSTNVRETANKLNDYADQIRNEAKKNYDDKIAAVMKNVDAVYDQARKDGVRADVKKQPYMDIVAEAQNPSEKNAGLEVAKLNDMLQKMVDAINADKASQIDAAAQNVQNALDGAVQDGVRDATINDLYNHAMAEAQKPSSTNVRETANKLNDYADQIRNEAKKNYDDKIASFMKKADAVYDQAIKDGVPASVKKAPYMDIVKEAQNPSEKNAGNELVKLGDLLQKLIDAINAGKAEAANDAARSEAIAASQAAEHAIASENAAGQHYADSVAAEASANASLVASASASQAASMSNAAGRESDAAMEQSLATSAAKSAAVSNAAAAGQHNADSTASDASANEAKASSASVAASVAANSEAQSMINAGRDSNAAMESSLAASAAVSQATSFANESARQSNAAMEQSLANSASASQAASLANAAGRESNAAMEQSLANSALASSVAADEAKQGQHYATSVASEAATNNQNVADFNNQKSAAVAEANNEANAQHVANDQNVVDAINNIKNATDADSLTDAVDKAAIAIANAASRNVTAPRVVNTNGVSNTAVSGVNGGVANAGNQASANATAGTPAPVANTTAGAVAPIANAAVATASVNNGAATQAANSDNGRQPKKVAIHDRKAVAEGSKSLHDTQMNNKHTGLLTSLISALVAAVLALFFLFIWKRRKQQDEENAAANADEALLKDVQNTKDSWK</sequence>
<evidence type="ECO:0000256" key="1">
    <source>
        <dbReference type="SAM" id="Phobius"/>
    </source>
</evidence>
<protein>
    <recommendedName>
        <fullName evidence="4">Methyl-accepting transducer domain-containing protein</fullName>
    </recommendedName>
</protein>
<dbReference type="Proteomes" id="UP001146336">
    <property type="component" value="Unassembled WGS sequence"/>
</dbReference>
<reference evidence="2" key="1">
    <citation type="submission" date="2023-03" db="EMBL/GenBank/DDBJ databases">
        <title>Comparative genomics of Weissella fermenti BK2, and weissella type species.</title>
        <authorList>
            <person name="Lee J.K."/>
            <person name="Baek J.H."/>
            <person name="Kim J.M."/>
            <person name="Choi D.G."/>
            <person name="Jeon C.O."/>
        </authorList>
    </citation>
    <scope>NUCLEOTIDE SEQUENCE</scope>
    <source>
        <strain evidence="2">BK2</strain>
    </source>
</reference>
<evidence type="ECO:0000313" key="2">
    <source>
        <dbReference type="EMBL" id="MDF9299805.1"/>
    </source>
</evidence>
<proteinExistence type="predicted"/>
<keyword evidence="1" id="KW-1133">Transmembrane helix</keyword>
<keyword evidence="3" id="KW-1185">Reference proteome</keyword>
<feature type="transmembrane region" description="Helical" evidence="1">
    <location>
        <begin position="688"/>
        <end position="709"/>
    </location>
</feature>
<comment type="caution">
    <text evidence="2">The sequence shown here is derived from an EMBL/GenBank/DDBJ whole genome shotgun (WGS) entry which is preliminary data.</text>
</comment>
<evidence type="ECO:0008006" key="4">
    <source>
        <dbReference type="Google" id="ProtNLM"/>
    </source>
</evidence>
<organism evidence="2 3">
    <name type="scientific">Weissella fermenti</name>
    <dbReference type="NCBI Taxonomy" id="2987699"/>
    <lineage>
        <taxon>Bacteria</taxon>
        <taxon>Bacillati</taxon>
        <taxon>Bacillota</taxon>
        <taxon>Bacilli</taxon>
        <taxon>Lactobacillales</taxon>
        <taxon>Lactobacillaceae</taxon>
        <taxon>Weissella</taxon>
    </lineage>
</organism>
<keyword evidence="1" id="KW-0472">Membrane</keyword>